<comment type="caution">
    <text evidence="1">The sequence shown here is derived from an EMBL/GenBank/DDBJ whole genome shotgun (WGS) entry which is preliminary data.</text>
</comment>
<dbReference type="Proteomes" id="UP001141806">
    <property type="component" value="Unassembled WGS sequence"/>
</dbReference>
<evidence type="ECO:0000313" key="1">
    <source>
        <dbReference type="EMBL" id="KAJ4962826.1"/>
    </source>
</evidence>
<accession>A0A9Q0HA92</accession>
<dbReference type="AlphaFoldDB" id="A0A9Q0HA92"/>
<proteinExistence type="predicted"/>
<reference evidence="1" key="1">
    <citation type="journal article" date="2023" name="Plant J.">
        <title>The genome of the king protea, Protea cynaroides.</title>
        <authorList>
            <person name="Chang J."/>
            <person name="Duong T.A."/>
            <person name="Schoeman C."/>
            <person name="Ma X."/>
            <person name="Roodt D."/>
            <person name="Barker N."/>
            <person name="Li Z."/>
            <person name="Van de Peer Y."/>
            <person name="Mizrachi E."/>
        </authorList>
    </citation>
    <scope>NUCLEOTIDE SEQUENCE</scope>
    <source>
        <tissue evidence="1">Young leaves</tissue>
    </source>
</reference>
<name>A0A9Q0HA92_9MAGN</name>
<sequence>MIPSTIVLMFLTVFRRSTHPSCSIDLLTARFTGLKEVDHFLQPLPRKSSSLLFPQISASALGVSPLPLSVFPPPCVCLCPNLFIIFYHFARFFWCTGYSQFIICSHSATS</sequence>
<dbReference type="EMBL" id="JAMYWD010000008">
    <property type="protein sequence ID" value="KAJ4962826.1"/>
    <property type="molecule type" value="Genomic_DNA"/>
</dbReference>
<evidence type="ECO:0000313" key="2">
    <source>
        <dbReference type="Proteomes" id="UP001141806"/>
    </source>
</evidence>
<protein>
    <submittedName>
        <fullName evidence="1">Uncharacterized protein</fullName>
    </submittedName>
</protein>
<organism evidence="1 2">
    <name type="scientific">Protea cynaroides</name>
    <dbReference type="NCBI Taxonomy" id="273540"/>
    <lineage>
        <taxon>Eukaryota</taxon>
        <taxon>Viridiplantae</taxon>
        <taxon>Streptophyta</taxon>
        <taxon>Embryophyta</taxon>
        <taxon>Tracheophyta</taxon>
        <taxon>Spermatophyta</taxon>
        <taxon>Magnoliopsida</taxon>
        <taxon>Proteales</taxon>
        <taxon>Proteaceae</taxon>
        <taxon>Protea</taxon>
    </lineage>
</organism>
<keyword evidence="2" id="KW-1185">Reference proteome</keyword>
<gene>
    <name evidence="1" type="ORF">NE237_022765</name>
</gene>